<evidence type="ECO:0000256" key="1">
    <source>
        <dbReference type="SAM" id="SignalP"/>
    </source>
</evidence>
<evidence type="ECO:0000313" key="8">
    <source>
        <dbReference type="Proteomes" id="UP000281245"/>
    </source>
</evidence>
<evidence type="ECO:0000313" key="9">
    <source>
        <dbReference type="Proteomes" id="UP000282582"/>
    </source>
</evidence>
<accession>A0A3M7A7V7</accession>
<dbReference type="VEuPathDB" id="FungiDB:BTJ68_05261"/>
<name>A0A3M7A7V7_HORWE</name>
<organism evidence="4 6">
    <name type="scientific">Hortaea werneckii</name>
    <name type="common">Black yeast</name>
    <name type="synonym">Cladosporium werneckii</name>
    <dbReference type="NCBI Taxonomy" id="91943"/>
    <lineage>
        <taxon>Eukaryota</taxon>
        <taxon>Fungi</taxon>
        <taxon>Dikarya</taxon>
        <taxon>Ascomycota</taxon>
        <taxon>Pezizomycotina</taxon>
        <taxon>Dothideomycetes</taxon>
        <taxon>Dothideomycetidae</taxon>
        <taxon>Mycosphaerellales</taxon>
        <taxon>Teratosphaeriaceae</taxon>
        <taxon>Hortaea</taxon>
    </lineage>
</organism>
<reference evidence="6 7" key="1">
    <citation type="journal article" date="2018" name="BMC Genomics">
        <title>Genomic evidence for intraspecific hybridization in a clonal and extremely halotolerant yeast.</title>
        <authorList>
            <person name="Gostincar C."/>
            <person name="Stajich J.E."/>
            <person name="Zupancic J."/>
            <person name="Zalar P."/>
            <person name="Gunde-Cimerman N."/>
        </authorList>
    </citation>
    <scope>NUCLEOTIDE SEQUENCE [LARGE SCALE GENOMIC DNA]</scope>
    <source>
        <strain evidence="5 7">EXF-6651</strain>
        <strain evidence="3 9">EXF-6654</strain>
        <strain evidence="2 8">EXF-6656</strain>
        <strain evidence="4 6">EXF-6669</strain>
    </source>
</reference>
<sequence length="275" mass="29298">MLRKHFLELVLSSLLSARHAFAQTATTSDYVGYNLTMEGDDDSVIYSTENTRPNASLNEPNPDVFLNASVHVGEIDLEVLDLSIGEVRLLIENVTAKAVLEARLQNLVSMINTTLNSIDLNPVIATLGESVGEIADSATSAVGSTVSSAAGALEKRSSELDNNVLYSVNDYSGNTHTNRVLAQNGDLIDVSLDNDGNSSGENVVGTYESEMSFNGHEAAVEYNGEDVTLKEYRYSPIYGINAICAIYLQDDGSVAGTQVLAESNAGGSSTISEDM</sequence>
<feature type="chain" id="PRO_5044595665" evidence="1">
    <location>
        <begin position="23"/>
        <end position="275"/>
    </location>
</feature>
<dbReference type="Proteomes" id="UP000271337">
    <property type="component" value="Unassembled WGS sequence"/>
</dbReference>
<evidence type="ECO:0000313" key="7">
    <source>
        <dbReference type="Proteomes" id="UP000276864"/>
    </source>
</evidence>
<protein>
    <submittedName>
        <fullName evidence="4">Uncharacterized protein</fullName>
    </submittedName>
</protein>
<dbReference type="Proteomes" id="UP000281245">
    <property type="component" value="Unassembled WGS sequence"/>
</dbReference>
<dbReference type="EMBL" id="QWIK01000361">
    <property type="protein sequence ID" value="RMY07577.1"/>
    <property type="molecule type" value="Genomic_DNA"/>
</dbReference>
<evidence type="ECO:0000313" key="5">
    <source>
        <dbReference type="EMBL" id="RMY39730.1"/>
    </source>
</evidence>
<dbReference type="EMBL" id="QWIM01000104">
    <property type="protein sequence ID" value="RMY39730.1"/>
    <property type="molecule type" value="Genomic_DNA"/>
</dbReference>
<gene>
    <name evidence="5" type="ORF">D0866_01737</name>
    <name evidence="4" type="ORF">D0867_02116</name>
    <name evidence="3" type="ORF">D0868_05279</name>
    <name evidence="2" type="ORF">D0869_05182</name>
</gene>
<dbReference type="AlphaFoldDB" id="A0A3M7A7V7"/>
<comment type="caution">
    <text evidence="4">The sequence shown here is derived from an EMBL/GenBank/DDBJ whole genome shotgun (WGS) entry which is preliminary data.</text>
</comment>
<evidence type="ECO:0000313" key="3">
    <source>
        <dbReference type="EMBL" id="RMY07577.1"/>
    </source>
</evidence>
<feature type="signal peptide" evidence="1">
    <location>
        <begin position="1"/>
        <end position="22"/>
    </location>
</feature>
<evidence type="ECO:0000313" key="6">
    <source>
        <dbReference type="Proteomes" id="UP000271337"/>
    </source>
</evidence>
<dbReference type="EMBL" id="QWIL01000135">
    <property type="protein sequence ID" value="RMY23340.1"/>
    <property type="molecule type" value="Genomic_DNA"/>
</dbReference>
<proteinExistence type="predicted"/>
<evidence type="ECO:0000313" key="4">
    <source>
        <dbReference type="EMBL" id="RMY23340.1"/>
    </source>
</evidence>
<keyword evidence="1" id="KW-0732">Signal</keyword>
<dbReference type="Proteomes" id="UP000276864">
    <property type="component" value="Unassembled WGS sequence"/>
</dbReference>
<dbReference type="Proteomes" id="UP000282582">
    <property type="component" value="Unassembled WGS sequence"/>
</dbReference>
<evidence type="ECO:0000313" key="2">
    <source>
        <dbReference type="EMBL" id="RMX83611.1"/>
    </source>
</evidence>
<dbReference type="EMBL" id="QWIJ01000339">
    <property type="protein sequence ID" value="RMX83611.1"/>
    <property type="molecule type" value="Genomic_DNA"/>
</dbReference>
<dbReference type="OrthoDB" id="4148174at2759"/>